<proteinExistence type="predicted"/>
<comment type="caution">
    <text evidence="1">The sequence shown here is derived from an EMBL/GenBank/DDBJ whole genome shotgun (WGS) entry which is preliminary data.</text>
</comment>
<dbReference type="RefSeq" id="WP_162413235.1">
    <property type="nucleotide sequence ID" value="NZ_JAHQXE010000003.1"/>
</dbReference>
<dbReference type="PANTHER" id="PTHR34796:SF1">
    <property type="entry name" value="EXPRESSED PROTEIN"/>
    <property type="match status" value="1"/>
</dbReference>
<dbReference type="Proteomes" id="UP001166304">
    <property type="component" value="Unassembled WGS sequence"/>
</dbReference>
<dbReference type="SUPFAM" id="SSF140663">
    <property type="entry name" value="TTHA0068-like"/>
    <property type="match status" value="1"/>
</dbReference>
<name>A0AA41G1T0_9EURY</name>
<organism evidence="1 2">
    <name type="scientific">Haloarcula salina</name>
    <dbReference type="NCBI Taxonomy" id="1429914"/>
    <lineage>
        <taxon>Archaea</taxon>
        <taxon>Methanobacteriati</taxon>
        <taxon>Methanobacteriota</taxon>
        <taxon>Stenosarchaea group</taxon>
        <taxon>Halobacteria</taxon>
        <taxon>Halobacteriales</taxon>
        <taxon>Haloarculaceae</taxon>
        <taxon>Haloarcula</taxon>
    </lineage>
</organism>
<dbReference type="Pfam" id="PF03745">
    <property type="entry name" value="DUF309"/>
    <property type="match status" value="1"/>
</dbReference>
<keyword evidence="2" id="KW-1185">Reference proteome</keyword>
<dbReference type="InterPro" id="IPR023203">
    <property type="entry name" value="TTHA0068_sf"/>
</dbReference>
<evidence type="ECO:0000313" key="1">
    <source>
        <dbReference type="EMBL" id="MBV0902625.1"/>
    </source>
</evidence>
<dbReference type="PANTHER" id="PTHR34796">
    <property type="entry name" value="EXPRESSED PROTEIN"/>
    <property type="match status" value="1"/>
</dbReference>
<evidence type="ECO:0000313" key="2">
    <source>
        <dbReference type="Proteomes" id="UP001166304"/>
    </source>
</evidence>
<dbReference type="Gene3D" id="1.10.3450.10">
    <property type="entry name" value="TTHA0068-like"/>
    <property type="match status" value="1"/>
</dbReference>
<sequence>MRDHLRAGIAVYNEGRYHAAHDAWEDYWLVLGSGDDERFLHGLIQFTAVVHHATRENWSGAEGLAESAGEYLADLPDPYRGVALADVRALLAETAADPRFAGRVEPPVLTHEGEALDYDALDFEATAVAAGVLAEADGYDENVVDTAVDYARDELGGEGGERFVGMLFSFVRERDQRPVVYQRLRDHVQRERQKDDDVRGLFD</sequence>
<accession>A0AA41G1T0</accession>
<dbReference type="AlphaFoldDB" id="A0AA41G1T0"/>
<dbReference type="EMBL" id="JAHQXE010000003">
    <property type="protein sequence ID" value="MBV0902625.1"/>
    <property type="molecule type" value="Genomic_DNA"/>
</dbReference>
<protein>
    <submittedName>
        <fullName evidence="1">DUF309 domain-containing protein</fullName>
    </submittedName>
</protein>
<gene>
    <name evidence="1" type="ORF">KTS37_12585</name>
</gene>
<reference evidence="1" key="1">
    <citation type="submission" date="2021-06" db="EMBL/GenBank/DDBJ databases">
        <title>New haloarchaea isolates fom saline soil.</title>
        <authorList>
            <person name="Duran-Viseras A."/>
            <person name="Sanchez-Porro C.S."/>
            <person name="Ventosa A."/>
        </authorList>
    </citation>
    <scope>NUCLEOTIDE SEQUENCE</scope>
    <source>
        <strain evidence="1">JCM 18369</strain>
    </source>
</reference>
<dbReference type="InterPro" id="IPR005500">
    <property type="entry name" value="DUF309"/>
</dbReference>